<dbReference type="GO" id="GO:0003690">
    <property type="term" value="F:double-stranded DNA binding"/>
    <property type="evidence" value="ECO:0007669"/>
    <property type="project" value="InterPro"/>
</dbReference>
<dbReference type="InterPro" id="IPR042509">
    <property type="entry name" value="ZCCHC3"/>
</dbReference>
<protein>
    <recommendedName>
        <fullName evidence="3">CCHC-type domain-containing protein</fullName>
    </recommendedName>
</protein>
<keyword evidence="1" id="KW-0862">Zinc</keyword>
<proteinExistence type="predicted"/>
<dbReference type="Pfam" id="PF23058">
    <property type="entry name" value="RBD_ZCCHC3_2nd"/>
    <property type="match status" value="1"/>
</dbReference>
<dbReference type="GeneTree" id="ENSGT00940000177563"/>
<reference evidence="5" key="1">
    <citation type="submission" date="2013-03" db="EMBL/GenBank/DDBJ databases">
        <authorList>
            <person name="Jeffery W."/>
            <person name="Warren W."/>
            <person name="Wilson R.K."/>
        </authorList>
    </citation>
    <scope>NUCLEOTIDE SEQUENCE</scope>
    <source>
        <strain evidence="5">female</strain>
    </source>
</reference>
<dbReference type="InterPro" id="IPR057811">
    <property type="entry name" value="RBD_ZCCHC3_2nd"/>
</dbReference>
<evidence type="ECO:0000259" key="3">
    <source>
        <dbReference type="PROSITE" id="PS50158"/>
    </source>
</evidence>
<keyword evidence="5" id="KW-1185">Reference proteome</keyword>
<keyword evidence="1" id="KW-0863">Zinc-finger</keyword>
<dbReference type="Gene3D" id="4.10.60.10">
    <property type="entry name" value="Zinc finger, CCHC-type"/>
    <property type="match status" value="1"/>
</dbReference>
<accession>A0A3B1JLL1</accession>
<feature type="compositionally biased region" description="Low complexity" evidence="2">
    <location>
        <begin position="315"/>
        <end position="325"/>
    </location>
</feature>
<dbReference type="InterPro" id="IPR036875">
    <property type="entry name" value="Znf_CCHC_sf"/>
</dbReference>
<dbReference type="Bgee" id="ENSAMXG00000040142">
    <property type="expression patterns" value="Expressed in heart and 7 other cell types or tissues"/>
</dbReference>
<evidence type="ECO:0000256" key="2">
    <source>
        <dbReference type="SAM" id="MobiDB-lite"/>
    </source>
</evidence>
<dbReference type="SMART" id="SM00343">
    <property type="entry name" value="ZnF_C2HC"/>
    <property type="match status" value="3"/>
</dbReference>
<name>A0A3B1JLL1_ASTMX</name>
<dbReference type="Proteomes" id="UP000018467">
    <property type="component" value="Unassembled WGS sequence"/>
</dbReference>
<dbReference type="AlphaFoldDB" id="A0A3B1JLL1"/>
<dbReference type="GO" id="GO:0003723">
    <property type="term" value="F:RNA binding"/>
    <property type="evidence" value="ECO:0007669"/>
    <property type="project" value="InterPro"/>
</dbReference>
<dbReference type="STRING" id="7994.ENSAMXP00000043223"/>
<dbReference type="PROSITE" id="PS50158">
    <property type="entry name" value="ZF_CCHC"/>
    <property type="match status" value="1"/>
</dbReference>
<organism evidence="4 5">
    <name type="scientific">Astyanax mexicanus</name>
    <name type="common">Blind cave fish</name>
    <name type="synonym">Astyanax fasciatus mexicanus</name>
    <dbReference type="NCBI Taxonomy" id="7994"/>
    <lineage>
        <taxon>Eukaryota</taxon>
        <taxon>Metazoa</taxon>
        <taxon>Chordata</taxon>
        <taxon>Craniata</taxon>
        <taxon>Vertebrata</taxon>
        <taxon>Euteleostomi</taxon>
        <taxon>Actinopterygii</taxon>
        <taxon>Neopterygii</taxon>
        <taxon>Teleostei</taxon>
        <taxon>Ostariophysi</taxon>
        <taxon>Characiformes</taxon>
        <taxon>Characoidei</taxon>
        <taxon>Acestrorhamphidae</taxon>
        <taxon>Acestrorhamphinae</taxon>
        <taxon>Astyanax</taxon>
    </lineage>
</organism>
<evidence type="ECO:0000313" key="5">
    <source>
        <dbReference type="Proteomes" id="UP000018467"/>
    </source>
</evidence>
<dbReference type="InterPro" id="IPR001878">
    <property type="entry name" value="Znf_CCHC"/>
</dbReference>
<dbReference type="Ensembl" id="ENSAMXT00000043129.1">
    <property type="protein sequence ID" value="ENSAMXP00000043223.1"/>
    <property type="gene ID" value="ENSAMXG00000040142.1"/>
</dbReference>
<dbReference type="InterPro" id="IPR057810">
    <property type="entry name" value="RBD_ZCCHC3_1st"/>
</dbReference>
<dbReference type="Pfam" id="PF00098">
    <property type="entry name" value="zf-CCHC"/>
    <property type="match status" value="1"/>
</dbReference>
<dbReference type="PANTHER" id="PTHR22639">
    <property type="entry name" value="GAG-RELATED PROTEIN"/>
    <property type="match status" value="1"/>
</dbReference>
<reference evidence="4" key="4">
    <citation type="submission" date="2025-09" db="UniProtKB">
        <authorList>
            <consortium name="Ensembl"/>
        </authorList>
    </citation>
    <scope>IDENTIFICATION</scope>
</reference>
<dbReference type="GO" id="GO:0008270">
    <property type="term" value="F:zinc ion binding"/>
    <property type="evidence" value="ECO:0007669"/>
    <property type="project" value="UniProtKB-KW"/>
</dbReference>
<feature type="region of interest" description="Disordered" evidence="2">
    <location>
        <begin position="311"/>
        <end position="336"/>
    </location>
</feature>
<evidence type="ECO:0000313" key="4">
    <source>
        <dbReference type="Ensembl" id="ENSAMXP00000043223.1"/>
    </source>
</evidence>
<reference evidence="5" key="2">
    <citation type="journal article" date="2014" name="Nat. Commun.">
        <title>The cavefish genome reveals candidate genes for eye loss.</title>
        <authorList>
            <person name="McGaugh S.E."/>
            <person name="Gross J.B."/>
            <person name="Aken B."/>
            <person name="Blin M."/>
            <person name="Borowsky R."/>
            <person name="Chalopin D."/>
            <person name="Hinaux H."/>
            <person name="Jeffery W.R."/>
            <person name="Keene A."/>
            <person name="Ma L."/>
            <person name="Minx P."/>
            <person name="Murphy D."/>
            <person name="O'Quin K.E."/>
            <person name="Retaux S."/>
            <person name="Rohner N."/>
            <person name="Searle S.M."/>
            <person name="Stahl B.A."/>
            <person name="Tabin C."/>
            <person name="Volff J.N."/>
            <person name="Yoshizawa M."/>
            <person name="Warren W.C."/>
        </authorList>
    </citation>
    <scope>NUCLEOTIDE SEQUENCE [LARGE SCALE GENOMIC DNA]</scope>
    <source>
        <strain evidence="5">female</strain>
    </source>
</reference>
<dbReference type="InParanoid" id="A0A3B1JLL1"/>
<keyword evidence="1" id="KW-0479">Metal-binding</keyword>
<dbReference type="SUPFAM" id="SSF57756">
    <property type="entry name" value="Retrovirus zinc finger-like domains"/>
    <property type="match status" value="1"/>
</dbReference>
<dbReference type="PANTHER" id="PTHR22639:SF7">
    <property type="entry name" value="CCHC-TYPE DOMAIN-CONTAINING PROTEIN"/>
    <property type="match status" value="1"/>
</dbReference>
<reference evidence="4" key="3">
    <citation type="submission" date="2025-08" db="UniProtKB">
        <authorList>
            <consortium name="Ensembl"/>
        </authorList>
    </citation>
    <scope>IDENTIFICATION</scope>
</reference>
<sequence>MATNTYSQALRVKYWAKLKYVGCDEPPERNIVGRMILDSQWISVQDLLSFIGMPNKRDYEVCFKDQRAISVFLDGFSSSSEKWKDFEVFSPMEDEVKTIIVKFWTGRICDEDVEVYLKRYCEILKPVIKPVDNLGLWYGVRKYTINYPRQITTCFVCNSEDHQAKECQQIKCWQCGDLGHKSKHCTNISLCSLCGEYGHNYFRCPSSYANKSRATQIHTRQEAISEVSPNIDNETPPVPVISTPVLDIIDEFPELPRPKKPQASTYKPNKKKIKHFPLTLRRENLQNQLICHLMNLMTSSLLWINRDTTQKKPSLTRTTARTLSLPNHPGKLKRLN</sequence>
<feature type="domain" description="CCHC-type" evidence="3">
    <location>
        <begin position="171"/>
        <end position="187"/>
    </location>
</feature>
<dbReference type="Pfam" id="PF23057">
    <property type="entry name" value="RBD_ZCCHC3_1st"/>
    <property type="match status" value="1"/>
</dbReference>
<dbReference type="GO" id="GO:0002218">
    <property type="term" value="P:activation of innate immune response"/>
    <property type="evidence" value="ECO:0007669"/>
    <property type="project" value="InterPro"/>
</dbReference>
<evidence type="ECO:0000256" key="1">
    <source>
        <dbReference type="PROSITE-ProRule" id="PRU00047"/>
    </source>
</evidence>